<feature type="region of interest" description="Disordered" evidence="1">
    <location>
        <begin position="419"/>
        <end position="569"/>
    </location>
</feature>
<dbReference type="PROSITE" id="PS50004">
    <property type="entry name" value="C2"/>
    <property type="match status" value="1"/>
</dbReference>
<dbReference type="SUPFAM" id="SSF49562">
    <property type="entry name" value="C2 domain (Calcium/lipid-binding domain, CaLB)"/>
    <property type="match status" value="1"/>
</dbReference>
<proteinExistence type="predicted"/>
<feature type="compositionally biased region" description="Low complexity" evidence="1">
    <location>
        <begin position="683"/>
        <end position="725"/>
    </location>
</feature>
<feature type="domain" description="C2" evidence="2">
    <location>
        <begin position="1"/>
        <end position="148"/>
    </location>
</feature>
<dbReference type="eggNOG" id="ENOG502S27K">
    <property type="taxonomic scope" value="Eukaryota"/>
</dbReference>
<accession>A0A061H6P0</accession>
<feature type="compositionally biased region" description="Low complexity" evidence="1">
    <location>
        <begin position="459"/>
        <end position="472"/>
    </location>
</feature>
<feature type="compositionally biased region" description="Low complexity" evidence="1">
    <location>
        <begin position="81"/>
        <end position="104"/>
    </location>
</feature>
<dbReference type="PANTHER" id="PTHR47052">
    <property type="entry name" value="CONSERVED SERINE PROLINE-RICH PROTEIN (AFU_ORTHOLOGUE AFUA_2G01790)"/>
    <property type="match status" value="1"/>
</dbReference>
<feature type="region of interest" description="Disordered" evidence="1">
    <location>
        <begin position="190"/>
        <end position="328"/>
    </location>
</feature>
<dbReference type="HOGENOM" id="CLU_360145_0_0_1"/>
<dbReference type="InterPro" id="IPR052981">
    <property type="entry name" value="Ingression_C2_domain"/>
</dbReference>
<dbReference type="AlphaFoldDB" id="A0A061H6P0"/>
<evidence type="ECO:0000256" key="1">
    <source>
        <dbReference type="SAM" id="MobiDB-lite"/>
    </source>
</evidence>
<dbReference type="Pfam" id="PF00168">
    <property type="entry name" value="C2"/>
    <property type="match status" value="1"/>
</dbReference>
<feature type="compositionally biased region" description="Low complexity" evidence="1">
    <location>
        <begin position="599"/>
        <end position="613"/>
    </location>
</feature>
<evidence type="ECO:0000313" key="4">
    <source>
        <dbReference type="Proteomes" id="UP000053664"/>
    </source>
</evidence>
<evidence type="ECO:0000259" key="2">
    <source>
        <dbReference type="PROSITE" id="PS50004"/>
    </source>
</evidence>
<feature type="compositionally biased region" description="Pro residues" evidence="1">
    <location>
        <begin position="511"/>
        <end position="520"/>
    </location>
</feature>
<feature type="region of interest" description="Disordered" evidence="1">
    <location>
        <begin position="582"/>
        <end position="613"/>
    </location>
</feature>
<feature type="region of interest" description="Disordered" evidence="1">
    <location>
        <begin position="40"/>
        <end position="111"/>
    </location>
</feature>
<evidence type="ECO:0000313" key="3">
    <source>
        <dbReference type="EMBL" id="EPQ27680.1"/>
    </source>
</evidence>
<dbReference type="EMBL" id="KE361638">
    <property type="protein sequence ID" value="EPQ27680.1"/>
    <property type="molecule type" value="Genomic_DNA"/>
</dbReference>
<dbReference type="PANTHER" id="PTHR47052:SF3">
    <property type="entry name" value="INGRESSION PROTEIN 1"/>
    <property type="match status" value="1"/>
</dbReference>
<feature type="compositionally biased region" description="Low complexity" evidence="1">
    <location>
        <begin position="752"/>
        <end position="762"/>
    </location>
</feature>
<dbReference type="RefSeq" id="XP_007880537.1">
    <property type="nucleotide sequence ID" value="XM_007882346.1"/>
</dbReference>
<dbReference type="GeneID" id="19318918"/>
<protein>
    <recommendedName>
        <fullName evidence="2">C2 domain-containing protein</fullName>
    </recommendedName>
</protein>
<dbReference type="InterPro" id="IPR037791">
    <property type="entry name" value="C2_fungal_Inn1"/>
</dbReference>
<dbReference type="Proteomes" id="UP000053664">
    <property type="component" value="Unassembled WGS sequence"/>
</dbReference>
<feature type="compositionally biased region" description="Basic and acidic residues" evidence="1">
    <location>
        <begin position="45"/>
        <end position="67"/>
    </location>
</feature>
<dbReference type="Gene3D" id="2.60.40.150">
    <property type="entry name" value="C2 domain"/>
    <property type="match status" value="1"/>
</dbReference>
<dbReference type="InterPro" id="IPR035892">
    <property type="entry name" value="C2_domain_sf"/>
</dbReference>
<organism evidence="3 4">
    <name type="scientific">Pseudozyma flocculosa PF-1</name>
    <dbReference type="NCBI Taxonomy" id="1277687"/>
    <lineage>
        <taxon>Eukaryota</taxon>
        <taxon>Fungi</taxon>
        <taxon>Dikarya</taxon>
        <taxon>Basidiomycota</taxon>
        <taxon>Ustilaginomycotina</taxon>
        <taxon>Ustilaginomycetes</taxon>
        <taxon>Ustilaginales</taxon>
        <taxon>Ustilaginaceae</taxon>
        <taxon>Pseudozyma</taxon>
    </lineage>
</organism>
<gene>
    <name evidence="3" type="ORF">PFL1_04818</name>
</gene>
<reference evidence="3 4" key="1">
    <citation type="journal article" date="2013" name="Plant Cell">
        <title>The transition from a phytopathogenic smut ancestor to an anamorphic biocontrol agent deciphered by comparative whole-genome analysis.</title>
        <authorList>
            <person name="Lefebvre F."/>
            <person name="Joly D.L."/>
            <person name="Labbe C."/>
            <person name="Teichmann B."/>
            <person name="Linning R."/>
            <person name="Belzile F."/>
            <person name="Bakkeren G."/>
            <person name="Belanger R.R."/>
        </authorList>
    </citation>
    <scope>NUCLEOTIDE SEQUENCE [LARGE SCALE GENOMIC DNA]</scope>
    <source>
        <strain evidence="3 4">PF-1</strain>
    </source>
</reference>
<feature type="compositionally biased region" description="Low complexity" evidence="1">
    <location>
        <begin position="236"/>
        <end position="256"/>
    </location>
</feature>
<feature type="compositionally biased region" description="Low complexity" evidence="1">
    <location>
        <begin position="267"/>
        <end position="276"/>
    </location>
</feature>
<feature type="compositionally biased region" description="Low complexity" evidence="1">
    <location>
        <begin position="497"/>
        <end position="510"/>
    </location>
</feature>
<name>A0A061H6P0_9BASI</name>
<dbReference type="InterPro" id="IPR000008">
    <property type="entry name" value="C2_dom"/>
</dbReference>
<dbReference type="CDD" id="cd08681">
    <property type="entry name" value="C2_fungal_Inn1p-like"/>
    <property type="match status" value="1"/>
</dbReference>
<feature type="compositionally biased region" description="Pro residues" evidence="1">
    <location>
        <begin position="726"/>
        <end position="751"/>
    </location>
</feature>
<dbReference type="OrthoDB" id="270970at2759"/>
<sequence length="820" mass="83728">MPPAGDPVHKGTLVCVVLKAKNLPNKRSIGKQDPYCVLAMGSEQQKTKPDKRGGQHPTWDEQLHFEVYEDMEDALAKRTGDAAPSGSGSNSNSSSVSKATGSAARSKGGKKVLKVSCYADDSKDPEFIGEGLVDLTDTLKTGEFDEWVPIKAKDRYAGEVYLELTFYSAAAPPKRKKAIKPVVSGNDTYGGAGTFQDIDDLGEPPAAPPKPSASSSSSAAGAADIPASMRPGGGHRSQMSGSMSVSNLSSLRPSSGMAHSATMSDIPSSLRPSSSLAQIDAYTPPYAPASIGRGSSPAPPPAPQHSGDGAGEFGQQPSHLPRRNSFVANGSEYGGGMVPSASYYGHSAAPSQATIVPSSYGGGGGGGVALDRYGTMSSMASTSSLSSYAQQLPASATMSHLSSYSGRQDPAEQLSHSMSAMSFHQHQPPHQQPPHHHHLPTAAGAGTGDKPLPPPTPTPASNATPPSSALPPQSHIYQHHPQMSSGYQAQPPPPQPQHSYTPQPTHAHLGPTPPPHPASAPPTHGEYGQGLSGGPPPPAGGSHYYGGGGGGGGYDEPARPVSPAASTYSSVAPSVINAQAYYQQPTAGGSGGLHPQHQPPRASSPALSSSASMAMPVASPYQAPYGSVAMGADGSLPPMRRAPRPLPSTQPMMHQSPAAATATPPPLAPSPANGGVGGGSAVYGGQAPSVVYQHQHQHHGAAAGPGSASATTPSAPYAPPWAHQAAPPPGPPSHHYPPSSAPPSAPAPAPTTAPQWTQQQPSYLQGHPHQHPPPPPQQYDAGPPTSSYPYQHHGAGSGMSSTSSYPSHLYAHYSAAAPPS</sequence>
<dbReference type="SMART" id="SM00239">
    <property type="entry name" value="C2"/>
    <property type="match status" value="1"/>
</dbReference>
<feature type="region of interest" description="Disordered" evidence="1">
    <location>
        <begin position="631"/>
        <end position="806"/>
    </location>
</feature>
<feature type="compositionally biased region" description="Gly residues" evidence="1">
    <location>
        <begin position="543"/>
        <end position="554"/>
    </location>
</feature>
<dbReference type="KEGG" id="pfp:PFL1_04818"/>
<feature type="compositionally biased region" description="Low complexity" evidence="1">
    <location>
        <begin position="792"/>
        <end position="806"/>
    </location>
</feature>
<feature type="compositionally biased region" description="Low complexity" evidence="1">
    <location>
        <begin position="212"/>
        <end position="228"/>
    </location>
</feature>